<accession>A0A450VEW1</accession>
<proteinExistence type="predicted"/>
<dbReference type="AlphaFoldDB" id="A0A450VEW1"/>
<dbReference type="SUPFAM" id="SSF51197">
    <property type="entry name" value="Clavaminate synthase-like"/>
    <property type="match status" value="1"/>
</dbReference>
<organism evidence="4">
    <name type="scientific">Candidatus Kentrum eta</name>
    <dbReference type="NCBI Taxonomy" id="2126337"/>
    <lineage>
        <taxon>Bacteria</taxon>
        <taxon>Pseudomonadati</taxon>
        <taxon>Pseudomonadota</taxon>
        <taxon>Gammaproteobacteria</taxon>
        <taxon>Candidatus Kentrum</taxon>
    </lineage>
</organism>
<evidence type="ECO:0000313" key="3">
    <source>
        <dbReference type="EMBL" id="VFJ97840.1"/>
    </source>
</evidence>
<dbReference type="EMBL" id="CAADFJ010000122">
    <property type="protein sequence ID" value="VFK03271.1"/>
    <property type="molecule type" value="Genomic_DNA"/>
</dbReference>
<dbReference type="Gene3D" id="2.60.120.620">
    <property type="entry name" value="q2cbj1_9rhob like domain"/>
    <property type="match status" value="1"/>
</dbReference>
<evidence type="ECO:0000313" key="2">
    <source>
        <dbReference type="EMBL" id="VFJ96758.1"/>
    </source>
</evidence>
<protein>
    <submittedName>
        <fullName evidence="4">Ectoine hydroxylase</fullName>
    </submittedName>
</protein>
<gene>
    <name evidence="3" type="ORF">BECKH772A_GA0070896_101284</name>
    <name evidence="2" type="ORF">BECKH772B_GA0070898_100978</name>
    <name evidence="4" type="ORF">BECKH772C_GA0070978_101224</name>
</gene>
<dbReference type="PANTHER" id="PTHR20883">
    <property type="entry name" value="PHYTANOYL-COA DIOXYGENASE DOMAIN CONTAINING 1"/>
    <property type="match status" value="1"/>
</dbReference>
<dbReference type="Pfam" id="PF05721">
    <property type="entry name" value="PhyH"/>
    <property type="match status" value="1"/>
</dbReference>
<evidence type="ECO:0000313" key="4">
    <source>
        <dbReference type="EMBL" id="VFK03271.1"/>
    </source>
</evidence>
<evidence type="ECO:0000256" key="1">
    <source>
        <dbReference type="ARBA" id="ARBA00001954"/>
    </source>
</evidence>
<dbReference type="InterPro" id="IPR008775">
    <property type="entry name" value="Phytyl_CoA_dOase-like"/>
</dbReference>
<reference evidence="4" key="1">
    <citation type="submission" date="2019-02" db="EMBL/GenBank/DDBJ databases">
        <authorList>
            <person name="Gruber-Vodicka R. H."/>
            <person name="Seah K. B. B."/>
        </authorList>
    </citation>
    <scope>NUCLEOTIDE SEQUENCE</scope>
    <source>
        <strain evidence="4">BECK_SA2B12</strain>
        <strain evidence="3">BECK_SA2B15</strain>
        <strain evidence="2">BECK_SA2B20</strain>
    </source>
</reference>
<name>A0A450VEW1_9GAMM</name>
<dbReference type="GO" id="GO:0016706">
    <property type="term" value="F:2-oxoglutarate-dependent dioxygenase activity"/>
    <property type="evidence" value="ECO:0007669"/>
    <property type="project" value="UniProtKB-ARBA"/>
</dbReference>
<dbReference type="EMBL" id="CAADFI010000097">
    <property type="protein sequence ID" value="VFJ96758.1"/>
    <property type="molecule type" value="Genomic_DNA"/>
</dbReference>
<dbReference type="GO" id="GO:0005506">
    <property type="term" value="F:iron ion binding"/>
    <property type="evidence" value="ECO:0007669"/>
    <property type="project" value="UniProtKB-ARBA"/>
</dbReference>
<comment type="cofactor">
    <cofactor evidence="1">
        <name>Fe(2+)</name>
        <dbReference type="ChEBI" id="CHEBI:29033"/>
    </cofactor>
</comment>
<sequence>MSKLAERTEPVVWSKGVHAPLPEEQLDDYERRGYLLVKDIFTEDEVDRLNERAQALADKRSENVIFEPEGENHLRFLLGIHHDDLFAKYARNRFILGVVRQILNSDVYIYQSKVVSKDAFFGKAVPFHTDYNTWHGVDGLPTLGIVNVSIFLTDQELFNGALMVVPGSHKYFLRLHERQLPDTDQKNFDYTDNFKRQRYDKIDHDDFRMIAEQKGFDYLTGRKGSVLFFDANIVHGSTDNISPFQRRKLLFTYSQITNKPANPVRPGFIVDRNHEIIR</sequence>
<dbReference type="PANTHER" id="PTHR20883:SF48">
    <property type="entry name" value="ECTOINE DIOXYGENASE"/>
    <property type="match status" value="1"/>
</dbReference>
<dbReference type="EMBL" id="CAADFG010000128">
    <property type="protein sequence ID" value="VFJ97840.1"/>
    <property type="molecule type" value="Genomic_DNA"/>
</dbReference>